<comment type="caution">
    <text evidence="2">The sequence shown here is derived from an EMBL/GenBank/DDBJ whole genome shotgun (WGS) entry which is preliminary data.</text>
</comment>
<name>A0ABS2ZES7_9BACL</name>
<dbReference type="PANTHER" id="PTHR43581:SF2">
    <property type="entry name" value="EXCINUCLEASE ATPASE SUBUNIT"/>
    <property type="match status" value="1"/>
</dbReference>
<proteinExistence type="predicted"/>
<organism evidence="2 3">
    <name type="scientific">Fictibacillus barbaricus</name>
    <dbReference type="NCBI Taxonomy" id="182136"/>
    <lineage>
        <taxon>Bacteria</taxon>
        <taxon>Bacillati</taxon>
        <taxon>Bacillota</taxon>
        <taxon>Bacilli</taxon>
        <taxon>Bacillales</taxon>
        <taxon>Fictibacillaceae</taxon>
        <taxon>Fictibacillus</taxon>
    </lineage>
</organism>
<dbReference type="Pfam" id="PF13175">
    <property type="entry name" value="AAA_15"/>
    <property type="match status" value="1"/>
</dbReference>
<evidence type="ECO:0000313" key="3">
    <source>
        <dbReference type="Proteomes" id="UP001319060"/>
    </source>
</evidence>
<dbReference type="InterPro" id="IPR003593">
    <property type="entry name" value="AAA+_ATPase"/>
</dbReference>
<dbReference type="PANTHER" id="PTHR43581">
    <property type="entry name" value="ATP/GTP PHOSPHATASE"/>
    <property type="match status" value="1"/>
</dbReference>
<dbReference type="InterPro" id="IPR027417">
    <property type="entry name" value="P-loop_NTPase"/>
</dbReference>
<dbReference type="InterPro" id="IPR041685">
    <property type="entry name" value="AAA_GajA/Old/RecF-like"/>
</dbReference>
<sequence length="511" mass="59979">MFIKQIQVEKFKKLRDFKLVFPESKIMGLEKDKEMKLSVIIGENGTAKTTIFELIINGFLPIDRNIEMENFEVTYLLKGNEYNKKENNGINLEYPENIVISSYTPIDKLDNSKELGFSNSVFLQKTNINAQSIKKLATRLLMKYASNKFEEVYSILKYIGYEKREMHFEFSDYQLKNHYALDKVLKKLHIMNDEEYNFENVNLDLNVKDKIHNYVRTIDEFASRMRVRRRTISFEKRLNKTLTDISSNIRGIQNISFKGEHYAINALFILEKFSILINATKNIESNYKNGKRKLLSIVDINHYPGGNNQLLKDLKFLNLFSINILSDVWFENNYNDELFPLSMLSSGELSMFIRFFDLHEYVKDNSIVLIDEPETHLHPKWIRGYIKTLIDLLGDRKCHVIIATHSPLIISDVTKNCIIGLKKEDYYIKQVKIDDKTLGLNYEEVLSEIFNLEDQKGKMIDEYVDLIEKLLEYEDFEKALKIYSQIGNSEVKYQLFLKLKAYKESKGDGNV</sequence>
<dbReference type="Gene3D" id="3.40.50.300">
    <property type="entry name" value="P-loop containing nucleotide triphosphate hydrolases"/>
    <property type="match status" value="2"/>
</dbReference>
<keyword evidence="3" id="KW-1185">Reference proteome</keyword>
<evidence type="ECO:0000313" key="2">
    <source>
        <dbReference type="EMBL" id="MBN3546698.1"/>
    </source>
</evidence>
<dbReference type="SUPFAM" id="SSF52540">
    <property type="entry name" value="P-loop containing nucleoside triphosphate hydrolases"/>
    <property type="match status" value="1"/>
</dbReference>
<dbReference type="RefSeq" id="WP_188401002.1">
    <property type="nucleotide sequence ID" value="NZ_BMCE01000001.1"/>
</dbReference>
<evidence type="ECO:0000259" key="1">
    <source>
        <dbReference type="SMART" id="SM00382"/>
    </source>
</evidence>
<accession>A0ABS2ZES7</accession>
<reference evidence="2 3" key="1">
    <citation type="submission" date="2021-01" db="EMBL/GenBank/DDBJ databases">
        <title>Genome Sequencing of Type Strains.</title>
        <authorList>
            <person name="Lemaire J.F."/>
            <person name="Inderbitzin P."/>
            <person name="Collins S.B."/>
            <person name="Wespe N."/>
            <person name="Knight-Connoni V."/>
        </authorList>
    </citation>
    <scope>NUCLEOTIDE SEQUENCE [LARGE SCALE GENOMIC DNA]</scope>
    <source>
        <strain evidence="2 3">DSM 14730</strain>
    </source>
</reference>
<feature type="domain" description="AAA+ ATPase" evidence="1">
    <location>
        <begin position="34"/>
        <end position="425"/>
    </location>
</feature>
<dbReference type="Proteomes" id="UP001319060">
    <property type="component" value="Unassembled WGS sequence"/>
</dbReference>
<dbReference type="InterPro" id="IPR051396">
    <property type="entry name" value="Bact_Antivir_Def_Nuclease"/>
</dbReference>
<protein>
    <submittedName>
        <fullName evidence="2">AAA family ATPase</fullName>
    </submittedName>
</protein>
<dbReference type="EMBL" id="JAFHKS010000044">
    <property type="protein sequence ID" value="MBN3546698.1"/>
    <property type="molecule type" value="Genomic_DNA"/>
</dbReference>
<dbReference type="SMART" id="SM00382">
    <property type="entry name" value="AAA"/>
    <property type="match status" value="1"/>
</dbReference>
<gene>
    <name evidence="2" type="ORF">JYA64_15430</name>
</gene>